<accession>A0ABT6SRU0</accession>
<organism evidence="4 5">
    <name type="scientific">Streptomyces luteolus</name>
    <dbReference type="NCBI Taxonomy" id="3043615"/>
    <lineage>
        <taxon>Bacteria</taxon>
        <taxon>Bacillati</taxon>
        <taxon>Actinomycetota</taxon>
        <taxon>Actinomycetes</taxon>
        <taxon>Kitasatosporales</taxon>
        <taxon>Streptomycetaceae</taxon>
        <taxon>Streptomyces</taxon>
    </lineage>
</organism>
<dbReference type="PROSITE" id="PS51671">
    <property type="entry name" value="ACT"/>
    <property type="match status" value="1"/>
</dbReference>
<dbReference type="InterPro" id="IPR002912">
    <property type="entry name" value="ACT_dom"/>
</dbReference>
<dbReference type="Gene3D" id="3.30.70.260">
    <property type="match status" value="1"/>
</dbReference>
<feature type="domain" description="ACT" evidence="3">
    <location>
        <begin position="155"/>
        <end position="229"/>
    </location>
</feature>
<keyword evidence="5" id="KW-1185">Reference proteome</keyword>
<dbReference type="RefSeq" id="WP_282534238.1">
    <property type="nucleotide sequence ID" value="NZ_JASCIS010000005.1"/>
</dbReference>
<reference evidence="4 5" key="1">
    <citation type="submission" date="2023-05" db="EMBL/GenBank/DDBJ databases">
        <title>Draft genome sequence of Streptomyces sp. B-S-A12 isolated from a cave soil in Thailand.</title>
        <authorList>
            <person name="Chamroensaksri N."/>
            <person name="Muangham S."/>
        </authorList>
    </citation>
    <scope>NUCLEOTIDE SEQUENCE [LARGE SCALE GENOMIC DNA]</scope>
    <source>
        <strain evidence="4 5">B-S-A12</strain>
    </source>
</reference>
<dbReference type="SUPFAM" id="SSF55021">
    <property type="entry name" value="ACT-like"/>
    <property type="match status" value="1"/>
</dbReference>
<sequence>MTDPTSAKRARRTQHHWRRDVVELAALFTAVTVADTVAKTVVHGPEGPTALIFSAVALLVTAGLHTWWARRQGHAPPKPDTSSDTGGDTGTPPAAGTTGQTEAAGTTGQTQAAGTTGQTQAAGTTGQTQAAGTTGQTQAAGTEEQTEAAPTSLWRMRTTVRDEPGSLAALCTALAERHVDILSLQTHPLATGTVDEFLLRAPGERTVAELTRAVSAAGGSGTWIERADAHDLVDAPTRMLNLATRTALDAAELPLALRQLLGRCTIRSTPAEAPSRSRTTNTADVPVEGVLDGTLMRLRDQSGGLITVERAYLPFTPTEFARARALVELDSRLGPRMPRSQDVLTLPEGPDITVRRADLDDLEGAKAMHERCSKRTLSMRYHGPVGDADRYLNHLLSPRFGRTLTVQAPSGRLVALGHLLWDGDETEVALLVEDDWQRRGIGSELLGRLVGLAFEAGCESVYAVTQSSNTAMVAAMRGLGLPLDYQIEEGTLVVTARLQAAPVGAEKGAAPL</sequence>
<feature type="domain" description="N-acetyltransferase" evidence="2">
    <location>
        <begin position="352"/>
        <end position="501"/>
    </location>
</feature>
<evidence type="ECO:0000259" key="3">
    <source>
        <dbReference type="PROSITE" id="PS51671"/>
    </source>
</evidence>
<protein>
    <submittedName>
        <fullName evidence="4">GNAT family N-acetyltransferase</fullName>
    </submittedName>
</protein>
<dbReference type="Proteomes" id="UP001237105">
    <property type="component" value="Unassembled WGS sequence"/>
</dbReference>
<dbReference type="PROSITE" id="PS51186">
    <property type="entry name" value="GNAT"/>
    <property type="match status" value="1"/>
</dbReference>
<proteinExistence type="predicted"/>
<dbReference type="CDD" id="cd02116">
    <property type="entry name" value="ACT"/>
    <property type="match status" value="1"/>
</dbReference>
<feature type="region of interest" description="Disordered" evidence="1">
    <location>
        <begin position="71"/>
        <end position="154"/>
    </location>
</feature>
<dbReference type="InterPro" id="IPR045865">
    <property type="entry name" value="ACT-like_dom_sf"/>
</dbReference>
<feature type="compositionally biased region" description="Low complexity" evidence="1">
    <location>
        <begin position="90"/>
        <end position="151"/>
    </location>
</feature>
<evidence type="ECO:0000313" key="4">
    <source>
        <dbReference type="EMBL" id="MDI3418326.1"/>
    </source>
</evidence>
<evidence type="ECO:0000313" key="5">
    <source>
        <dbReference type="Proteomes" id="UP001237105"/>
    </source>
</evidence>
<dbReference type="InterPro" id="IPR000182">
    <property type="entry name" value="GNAT_dom"/>
</dbReference>
<dbReference type="InterPro" id="IPR016181">
    <property type="entry name" value="Acyl_CoA_acyltransferase"/>
</dbReference>
<dbReference type="Gene3D" id="3.40.630.30">
    <property type="match status" value="1"/>
</dbReference>
<evidence type="ECO:0000259" key="2">
    <source>
        <dbReference type="PROSITE" id="PS51186"/>
    </source>
</evidence>
<evidence type="ECO:0000256" key="1">
    <source>
        <dbReference type="SAM" id="MobiDB-lite"/>
    </source>
</evidence>
<dbReference type="EMBL" id="JASCIS010000005">
    <property type="protein sequence ID" value="MDI3418326.1"/>
    <property type="molecule type" value="Genomic_DNA"/>
</dbReference>
<dbReference type="Pfam" id="PF00583">
    <property type="entry name" value="Acetyltransf_1"/>
    <property type="match status" value="1"/>
</dbReference>
<dbReference type="SUPFAM" id="SSF55729">
    <property type="entry name" value="Acyl-CoA N-acyltransferases (Nat)"/>
    <property type="match status" value="1"/>
</dbReference>
<dbReference type="CDD" id="cd04301">
    <property type="entry name" value="NAT_SF"/>
    <property type="match status" value="1"/>
</dbReference>
<gene>
    <name evidence="4" type="ORF">QIT00_07085</name>
</gene>
<name>A0ABT6SRU0_9ACTN</name>
<comment type="caution">
    <text evidence="4">The sequence shown here is derived from an EMBL/GenBank/DDBJ whole genome shotgun (WGS) entry which is preliminary data.</text>
</comment>